<evidence type="ECO:0000256" key="1">
    <source>
        <dbReference type="ARBA" id="ARBA00007381"/>
    </source>
</evidence>
<keyword evidence="2" id="KW-0547">Nucleotide-binding</keyword>
<dbReference type="AlphaFoldDB" id="A0A1X0Y8B7"/>
<keyword evidence="4" id="KW-0802">TPR repeat</keyword>
<dbReference type="InterPro" id="IPR018181">
    <property type="entry name" value="Heat_shock_70_CS"/>
</dbReference>
<dbReference type="InterPro" id="IPR013126">
    <property type="entry name" value="Hsp_70_fam"/>
</dbReference>
<gene>
    <name evidence="5" type="ORF">B5V00_06905</name>
</gene>
<name>A0A1X0Y8B7_9BACT</name>
<keyword evidence="3" id="KW-0067">ATP-binding</keyword>
<reference evidence="5 6" key="1">
    <citation type="submission" date="2017-03" db="EMBL/GenBank/DDBJ databases">
        <title>Genome sequence of Geothermobacter sp. EPR-M, Deep-Sea Iron Reducer.</title>
        <authorList>
            <person name="Tully B."/>
            <person name="Savalia P."/>
            <person name="Abuyen K."/>
            <person name="Baughan C."/>
            <person name="Romero E."/>
            <person name="Ronkowski C."/>
            <person name="Torres B."/>
            <person name="Tremblay J."/>
            <person name="Trujillo A."/>
            <person name="Tyler M."/>
            <person name="Perez-Rodriguez I."/>
            <person name="Amend J."/>
        </authorList>
    </citation>
    <scope>NUCLEOTIDE SEQUENCE [LARGE SCALE GENOMIC DNA]</scope>
    <source>
        <strain evidence="5 6">EPR-M</strain>
    </source>
</reference>
<dbReference type="Gene3D" id="1.25.40.10">
    <property type="entry name" value="Tetratricopeptide repeat domain"/>
    <property type="match status" value="1"/>
</dbReference>
<proteinExistence type="inferred from homology"/>
<dbReference type="PROSITE" id="PS00297">
    <property type="entry name" value="HSP70_1"/>
    <property type="match status" value="1"/>
</dbReference>
<comment type="similarity">
    <text evidence="1">Belongs to the heat shock protein 70 family.</text>
</comment>
<evidence type="ECO:0000313" key="5">
    <source>
        <dbReference type="EMBL" id="ORJ61356.1"/>
    </source>
</evidence>
<dbReference type="InterPro" id="IPR043129">
    <property type="entry name" value="ATPase_NBD"/>
</dbReference>
<accession>A0A1X0Y8B7</accession>
<dbReference type="RefSeq" id="WP_085010035.1">
    <property type="nucleotide sequence ID" value="NZ_NAAD01000006.1"/>
</dbReference>
<dbReference type="InterPro" id="IPR019734">
    <property type="entry name" value="TPR_rpt"/>
</dbReference>
<dbReference type="Proteomes" id="UP000193136">
    <property type="component" value="Unassembled WGS sequence"/>
</dbReference>
<evidence type="ECO:0000256" key="4">
    <source>
        <dbReference type="PROSITE-ProRule" id="PRU00339"/>
    </source>
</evidence>
<dbReference type="InterPro" id="IPR011990">
    <property type="entry name" value="TPR-like_helical_dom_sf"/>
</dbReference>
<dbReference type="PANTHER" id="PTHR19375">
    <property type="entry name" value="HEAT SHOCK PROTEIN 70KDA"/>
    <property type="match status" value="1"/>
</dbReference>
<dbReference type="Gene3D" id="3.90.640.10">
    <property type="entry name" value="Actin, Chain A, domain 4"/>
    <property type="match status" value="1"/>
</dbReference>
<keyword evidence="6" id="KW-1185">Reference proteome</keyword>
<evidence type="ECO:0000256" key="2">
    <source>
        <dbReference type="ARBA" id="ARBA00022741"/>
    </source>
</evidence>
<organism evidence="5 6">
    <name type="scientific">Geothermobacter hydrogeniphilus</name>
    <dbReference type="NCBI Taxonomy" id="1969733"/>
    <lineage>
        <taxon>Bacteria</taxon>
        <taxon>Pseudomonadati</taxon>
        <taxon>Thermodesulfobacteriota</taxon>
        <taxon>Desulfuromonadia</taxon>
        <taxon>Desulfuromonadales</taxon>
        <taxon>Geothermobacteraceae</taxon>
        <taxon>Geothermobacter</taxon>
    </lineage>
</organism>
<dbReference type="Pfam" id="PF00012">
    <property type="entry name" value="HSP70"/>
    <property type="match status" value="2"/>
</dbReference>
<feature type="repeat" description="TPR" evidence="4">
    <location>
        <begin position="678"/>
        <end position="711"/>
    </location>
</feature>
<dbReference type="Gene3D" id="3.30.420.40">
    <property type="match status" value="2"/>
</dbReference>
<dbReference type="STRING" id="1969733.B5V00_06905"/>
<comment type="caution">
    <text evidence="5">The sequence shown here is derived from an EMBL/GenBank/DDBJ whole genome shotgun (WGS) entry which is preliminary data.</text>
</comment>
<dbReference type="EMBL" id="NAAD01000006">
    <property type="protein sequence ID" value="ORJ61356.1"/>
    <property type="molecule type" value="Genomic_DNA"/>
</dbReference>
<dbReference type="SUPFAM" id="SSF48452">
    <property type="entry name" value="TPR-like"/>
    <property type="match status" value="1"/>
</dbReference>
<dbReference type="GO" id="GO:0005524">
    <property type="term" value="F:ATP binding"/>
    <property type="evidence" value="ECO:0007669"/>
    <property type="project" value="UniProtKB-KW"/>
</dbReference>
<dbReference type="PROSITE" id="PS50005">
    <property type="entry name" value="TPR"/>
    <property type="match status" value="1"/>
</dbReference>
<evidence type="ECO:0000256" key="3">
    <source>
        <dbReference type="ARBA" id="ARBA00022840"/>
    </source>
</evidence>
<dbReference type="PRINTS" id="PR00301">
    <property type="entry name" value="HEATSHOCK70"/>
</dbReference>
<sequence>MSILDLIGLSQRGSQQTLFEEEQLRVLGIDLGTTNSTIAEIVFDPDTDDEPAVRCLPVEQPTAGRSHWSPLVPSLLALHDGTSMIGEGARLLREHGREEQLVEKGNLFSCVKNDMGLQRTYHMAPAGYRSAAEISGHLLQFLHEAAMQEKPQIPVRTSITVPASFQAAQRDDTIKAARMAGLHLEGGDLLDEPIAALVSYLARNEDIYDVAMEDPITMLVFDFGGGTCDVAVIHLEPHGECLSFYPQAVSRYHRLGGHDLDQAIFYDVLLPQILEQNNLSPFDLDYDIKKNILEPAFIGIAEQLKIRICEKLQRADNVKADARQIQPDDYECVLPDGRTIRYENPTLTAEQLREALDPFLDPHALFARETEYRQTLSIFAPIIDALDRCEMEPEEITACLLVGGSSLNPLVRNALENWFDNSVLLTFDNEDQMQLAVAEGAAINALSLAVSGRPVVLPVCPEAIALRTRDGELDLVPRGAQLPWPESDDFHHAIELRIPQAEDEETKTVSVRVEVVAKEKGAQRSLLGEVWEIPAPRGQEERVALEYSFDRNQVLNLRLSHLDRDDVAPFVGRREHPLTHVVNPQRVKLRIRETEEKLRTGQIPAGRKRGTILQLAGDCSELRQYEKALALLADYQRNQGEGDPAILNMMGIYAGYMGDRKSEEKFYRLCIEQDGTDGTPWFNLALLKRKEKLYDEALDAIREAIELEPDCAPYLVFKAGVLQDSGKDFAAREFLAMAERTFPPMDEQSSWEMHWYGILARQKGDKELQEEISRHRKTHSSSNTHRDIPDQAVFPIFVEAGQ</sequence>
<dbReference type="SMART" id="SM00028">
    <property type="entry name" value="TPR"/>
    <property type="match status" value="2"/>
</dbReference>
<evidence type="ECO:0000313" key="6">
    <source>
        <dbReference type="Proteomes" id="UP000193136"/>
    </source>
</evidence>
<dbReference type="GO" id="GO:0140662">
    <property type="term" value="F:ATP-dependent protein folding chaperone"/>
    <property type="evidence" value="ECO:0007669"/>
    <property type="project" value="InterPro"/>
</dbReference>
<protein>
    <submittedName>
        <fullName evidence="5">Uncharacterized protein</fullName>
    </submittedName>
</protein>
<dbReference type="OrthoDB" id="580874at2"/>
<dbReference type="SUPFAM" id="SSF53067">
    <property type="entry name" value="Actin-like ATPase domain"/>
    <property type="match status" value="2"/>
</dbReference>